<dbReference type="InterPro" id="IPR036249">
    <property type="entry name" value="Thioredoxin-like_sf"/>
</dbReference>
<dbReference type="STRING" id="1610491.AAV94_11005"/>
<dbReference type="PATRIC" id="fig|1610491.3.peg.2340"/>
<gene>
    <name evidence="2" type="ORF">AAV94_11005</name>
</gene>
<keyword evidence="3" id="KW-1185">Reference proteome</keyword>
<dbReference type="InterPro" id="IPR013766">
    <property type="entry name" value="Thioredoxin_domain"/>
</dbReference>
<dbReference type="EMBL" id="LBNQ01000033">
    <property type="protein sequence ID" value="KKW67364.1"/>
    <property type="molecule type" value="Genomic_DNA"/>
</dbReference>
<reference evidence="2 3" key="1">
    <citation type="submission" date="2015-05" db="EMBL/GenBank/DDBJ databases">
        <title>Draft genome sequence of Lampropedia sp. CT6, isolated from the microbial mat of a hot water spring, located at Manikaran, India.</title>
        <authorList>
            <person name="Tripathi C."/>
            <person name="Rani P."/>
            <person name="Mahato N.K."/>
            <person name="Lal R."/>
        </authorList>
    </citation>
    <scope>NUCLEOTIDE SEQUENCE [LARGE SCALE GENOMIC DNA]</scope>
    <source>
        <strain evidence="2 3">CT6</strain>
    </source>
</reference>
<evidence type="ECO:0000259" key="1">
    <source>
        <dbReference type="PROSITE" id="PS51352"/>
    </source>
</evidence>
<dbReference type="PROSITE" id="PS51352">
    <property type="entry name" value="THIOREDOXIN_2"/>
    <property type="match status" value="1"/>
</dbReference>
<evidence type="ECO:0000313" key="2">
    <source>
        <dbReference type="EMBL" id="KKW67364.1"/>
    </source>
</evidence>
<name>A0A0U1PXW8_9BURK</name>
<dbReference type="SUPFAM" id="SSF52833">
    <property type="entry name" value="Thioredoxin-like"/>
    <property type="match status" value="1"/>
</dbReference>
<comment type="caution">
    <text evidence="2">The sequence shown here is derived from an EMBL/GenBank/DDBJ whole genome shotgun (WGS) entry which is preliminary data.</text>
</comment>
<accession>A0A0U1PXW8</accession>
<evidence type="ECO:0000313" key="3">
    <source>
        <dbReference type="Proteomes" id="UP000050580"/>
    </source>
</evidence>
<dbReference type="CDD" id="cd02947">
    <property type="entry name" value="TRX_family"/>
    <property type="match status" value="1"/>
</dbReference>
<proteinExistence type="predicted"/>
<dbReference type="Gene3D" id="3.40.30.10">
    <property type="entry name" value="Glutaredoxin"/>
    <property type="match status" value="1"/>
</dbReference>
<sequence length="129" mass="13845">MASDTAAATDGKSVAPLRVVGLCAAWCGVCREYAPLFAQFAAQAPDVTTVWLDVEEPAISAALDDVDVETFPTIAIGRGDTLLFWGDVLPHLRVLERLVADLRDPLASAPATPAAYQRAWRALQPLLRD</sequence>
<organism evidence="2 3">
    <name type="scientific">Lampropedia cohaerens</name>
    <dbReference type="NCBI Taxonomy" id="1610491"/>
    <lineage>
        <taxon>Bacteria</taxon>
        <taxon>Pseudomonadati</taxon>
        <taxon>Pseudomonadota</taxon>
        <taxon>Betaproteobacteria</taxon>
        <taxon>Burkholderiales</taxon>
        <taxon>Comamonadaceae</taxon>
        <taxon>Lampropedia</taxon>
    </lineage>
</organism>
<feature type="domain" description="Thioredoxin" evidence="1">
    <location>
        <begin position="1"/>
        <end position="125"/>
    </location>
</feature>
<dbReference type="Proteomes" id="UP000050580">
    <property type="component" value="Unassembled WGS sequence"/>
</dbReference>
<protein>
    <recommendedName>
        <fullName evidence="1">Thioredoxin domain-containing protein</fullName>
    </recommendedName>
</protein>
<dbReference type="AlphaFoldDB" id="A0A0U1PXW8"/>
<dbReference type="RefSeq" id="WP_046742293.1">
    <property type="nucleotide sequence ID" value="NZ_LBNQ01000033.1"/>
</dbReference>
<dbReference type="Pfam" id="PF00085">
    <property type="entry name" value="Thioredoxin"/>
    <property type="match status" value="1"/>
</dbReference>